<protein>
    <submittedName>
        <fullName evidence="1">Uncharacterized protein</fullName>
    </submittedName>
</protein>
<keyword evidence="2" id="KW-1185">Reference proteome</keyword>
<sequence length="231" mass="26292">MFKINIWLFLFSIIFCSKLNAQEEWRNQWQPNKVTLNEQRKHIDVDTRWLDREYKEKTGQTVQKVGLDASNKEKAIVDLITEQKQLSASAHGNVAIAESSVPGQRAQVQKFGDKGGLAQVEGHRQNKFKTINSILKMWRGGRKRGLGRPTYCQILSRGNSIYGEGKHALLKADGQYELDTLSKGGKDDKDGEKEFQARNDRFDFRLTPAEQNEKQGHGLLSFGDNVSGRRI</sequence>
<accession>A0ACB0Y9J0</accession>
<proteinExistence type="predicted"/>
<organism evidence="1 2">
    <name type="scientific">Meloidogyne enterolobii</name>
    <name type="common">Root-knot nematode worm</name>
    <name type="synonym">Meloidogyne mayaguensis</name>
    <dbReference type="NCBI Taxonomy" id="390850"/>
    <lineage>
        <taxon>Eukaryota</taxon>
        <taxon>Metazoa</taxon>
        <taxon>Ecdysozoa</taxon>
        <taxon>Nematoda</taxon>
        <taxon>Chromadorea</taxon>
        <taxon>Rhabditida</taxon>
        <taxon>Tylenchina</taxon>
        <taxon>Tylenchomorpha</taxon>
        <taxon>Tylenchoidea</taxon>
        <taxon>Meloidogynidae</taxon>
        <taxon>Meloidogyninae</taxon>
        <taxon>Meloidogyne</taxon>
    </lineage>
</organism>
<reference evidence="1" key="1">
    <citation type="submission" date="2023-11" db="EMBL/GenBank/DDBJ databases">
        <authorList>
            <person name="Poullet M."/>
        </authorList>
    </citation>
    <scope>NUCLEOTIDE SEQUENCE</scope>
    <source>
        <strain evidence="1">E1834</strain>
    </source>
</reference>
<evidence type="ECO:0000313" key="1">
    <source>
        <dbReference type="EMBL" id="CAK5038131.1"/>
    </source>
</evidence>
<gene>
    <name evidence="1" type="ORF">MENTE1834_LOCUS9539</name>
</gene>
<comment type="caution">
    <text evidence="1">The sequence shown here is derived from an EMBL/GenBank/DDBJ whole genome shotgun (WGS) entry which is preliminary data.</text>
</comment>
<name>A0ACB0Y9J0_MELEN</name>
<dbReference type="Proteomes" id="UP001497535">
    <property type="component" value="Unassembled WGS sequence"/>
</dbReference>
<evidence type="ECO:0000313" key="2">
    <source>
        <dbReference type="Proteomes" id="UP001497535"/>
    </source>
</evidence>
<dbReference type="EMBL" id="CAVMJV010000008">
    <property type="protein sequence ID" value="CAK5038131.1"/>
    <property type="molecule type" value="Genomic_DNA"/>
</dbReference>